<proteinExistence type="predicted"/>
<feature type="domain" description="Protein kinase" evidence="2">
    <location>
        <begin position="57"/>
        <end position="292"/>
    </location>
</feature>
<reference evidence="3 4" key="1">
    <citation type="submission" date="2014-08" db="EMBL/GenBank/DDBJ databases">
        <title>Whole genome shotgun sequence of Rhizobium rubi NBRC 13261.</title>
        <authorList>
            <person name="Katano-Makiyama Y."/>
            <person name="Hosoyama A."/>
            <person name="Hashimoto M."/>
            <person name="Hosoyama Y."/>
            <person name="Noguchi M."/>
            <person name="Tsuchikane K."/>
            <person name="Uohara A."/>
            <person name="Ohji S."/>
            <person name="Ichikawa N."/>
            <person name="Kimura A."/>
            <person name="Yamazoe A."/>
            <person name="Fujita N."/>
        </authorList>
    </citation>
    <scope>NUCLEOTIDE SEQUENCE [LARGE SCALE GENOMIC DNA]</scope>
    <source>
        <strain evidence="3 4">NBRC 13261</strain>
    </source>
</reference>
<dbReference type="AlphaFoldDB" id="A0A081CT34"/>
<dbReference type="InterPro" id="IPR011009">
    <property type="entry name" value="Kinase-like_dom_sf"/>
</dbReference>
<dbReference type="PANTHER" id="PTHR48011">
    <property type="entry name" value="CCR4-NOT TRANSCRIPTIONAL COMPLEX SUBUNIT CAF120-RELATED"/>
    <property type="match status" value="1"/>
</dbReference>
<dbReference type="PROSITE" id="PS50011">
    <property type="entry name" value="PROTEIN_KINASE_DOM"/>
    <property type="match status" value="1"/>
</dbReference>
<gene>
    <name evidence="3" type="ORF">RRU01S_07_03550</name>
</gene>
<dbReference type="SMART" id="SM00220">
    <property type="entry name" value="S_TKc"/>
    <property type="match status" value="1"/>
</dbReference>
<dbReference type="GO" id="GO:0005524">
    <property type="term" value="F:ATP binding"/>
    <property type="evidence" value="ECO:0007669"/>
    <property type="project" value="InterPro"/>
</dbReference>
<dbReference type="SUPFAM" id="SSF56112">
    <property type="entry name" value="Protein kinase-like (PK-like)"/>
    <property type="match status" value="1"/>
</dbReference>
<dbReference type="GO" id="GO:0004672">
    <property type="term" value="F:protein kinase activity"/>
    <property type="evidence" value="ECO:0007669"/>
    <property type="project" value="InterPro"/>
</dbReference>
<dbReference type="GO" id="GO:0007165">
    <property type="term" value="P:signal transduction"/>
    <property type="evidence" value="ECO:0007669"/>
    <property type="project" value="TreeGrafter"/>
</dbReference>
<evidence type="ECO:0000313" key="3">
    <source>
        <dbReference type="EMBL" id="GAK69830.1"/>
    </source>
</evidence>
<dbReference type="eggNOG" id="COG0515">
    <property type="taxonomic scope" value="Bacteria"/>
</dbReference>
<evidence type="ECO:0000259" key="2">
    <source>
        <dbReference type="PROSITE" id="PS50011"/>
    </source>
</evidence>
<dbReference type="RefSeq" id="WP_045229371.1">
    <property type="nucleotide sequence ID" value="NZ_BBJU01000007.1"/>
</dbReference>
<accession>A0A081CT34</accession>
<protein>
    <recommendedName>
        <fullName evidence="2">Protein kinase domain-containing protein</fullName>
    </recommendedName>
</protein>
<dbReference type="Pfam" id="PF00069">
    <property type="entry name" value="Pkinase"/>
    <property type="match status" value="1"/>
</dbReference>
<dbReference type="PROSITE" id="PS00109">
    <property type="entry name" value="PROTEIN_KINASE_TYR"/>
    <property type="match status" value="1"/>
</dbReference>
<feature type="region of interest" description="Disordered" evidence="1">
    <location>
        <begin position="24"/>
        <end position="49"/>
    </location>
</feature>
<dbReference type="Proteomes" id="UP000028701">
    <property type="component" value="Unassembled WGS sequence"/>
</dbReference>
<dbReference type="PANTHER" id="PTHR48011:SF4">
    <property type="entry name" value="MITOGEN-ACTIVATED PROTEIN KINASE KINASE KINASE 19"/>
    <property type="match status" value="1"/>
</dbReference>
<dbReference type="EMBL" id="BBJU01000007">
    <property type="protein sequence ID" value="GAK69830.1"/>
    <property type="molecule type" value="Genomic_DNA"/>
</dbReference>
<feature type="compositionally biased region" description="Basic and acidic residues" evidence="1">
    <location>
        <begin position="29"/>
        <end position="47"/>
    </location>
</feature>
<comment type="caution">
    <text evidence="3">The sequence shown here is derived from an EMBL/GenBank/DDBJ whole genome shotgun (WGS) entry which is preliminary data.</text>
</comment>
<dbReference type="InterPro" id="IPR008266">
    <property type="entry name" value="Tyr_kinase_AS"/>
</dbReference>
<dbReference type="InterPro" id="IPR052751">
    <property type="entry name" value="Plant_MAPKKK"/>
</dbReference>
<evidence type="ECO:0000313" key="4">
    <source>
        <dbReference type="Proteomes" id="UP000028701"/>
    </source>
</evidence>
<sequence>MSGADKDREISDRFSQLLTAIRASQHPQDVTDRIRDALDRKSDRPSDEGTVFIDGSFAVDAVAYESETTQILQVRQRDLGDCFAVKTVPVSRRDDPVLVHRLRREAKIGLGLRHPCLQEISALLRLRDGRPGLLQPWVPSTLAALLKTRQPSLDEISRVLHRVLRGLSVMHDAGYVHCDVSPSNIMLPENDIMKARLGDFGITLQKGKRHADLGIAVAGSPEFSAPEQLAGAPAHAVHDIYAAGRLAERLLAGHHGEERPALIRFIHACTRNEATTCPQNADDAINFLESGR</sequence>
<evidence type="ECO:0000256" key="1">
    <source>
        <dbReference type="SAM" id="MobiDB-lite"/>
    </source>
</evidence>
<dbReference type="Gene3D" id="1.10.510.10">
    <property type="entry name" value="Transferase(Phosphotransferase) domain 1"/>
    <property type="match status" value="1"/>
</dbReference>
<organism evidence="3 4">
    <name type="scientific">Agrobacterium rubi TR3 = NBRC 13261</name>
    <dbReference type="NCBI Taxonomy" id="1368415"/>
    <lineage>
        <taxon>Bacteria</taxon>
        <taxon>Pseudomonadati</taxon>
        <taxon>Pseudomonadota</taxon>
        <taxon>Alphaproteobacteria</taxon>
        <taxon>Hyphomicrobiales</taxon>
        <taxon>Rhizobiaceae</taxon>
        <taxon>Rhizobium/Agrobacterium group</taxon>
        <taxon>Agrobacterium</taxon>
    </lineage>
</organism>
<name>A0A081CT34_9HYPH</name>
<dbReference type="InterPro" id="IPR000719">
    <property type="entry name" value="Prot_kinase_dom"/>
</dbReference>